<dbReference type="Proteomes" id="UP000069940">
    <property type="component" value="Unassembled WGS sequence"/>
</dbReference>
<organism evidence="2 3">
    <name type="scientific">Aedes albopictus</name>
    <name type="common">Asian tiger mosquito</name>
    <name type="synonym">Stegomyia albopicta</name>
    <dbReference type="NCBI Taxonomy" id="7160"/>
    <lineage>
        <taxon>Eukaryota</taxon>
        <taxon>Metazoa</taxon>
        <taxon>Ecdysozoa</taxon>
        <taxon>Arthropoda</taxon>
        <taxon>Hexapoda</taxon>
        <taxon>Insecta</taxon>
        <taxon>Pterygota</taxon>
        <taxon>Neoptera</taxon>
        <taxon>Endopterygota</taxon>
        <taxon>Diptera</taxon>
        <taxon>Nematocera</taxon>
        <taxon>Culicoidea</taxon>
        <taxon>Culicidae</taxon>
        <taxon>Culicinae</taxon>
        <taxon>Aedini</taxon>
        <taxon>Aedes</taxon>
        <taxon>Stegomyia</taxon>
    </lineage>
</organism>
<keyword evidence="3" id="KW-1185">Reference proteome</keyword>
<evidence type="ECO:0000256" key="1">
    <source>
        <dbReference type="SAM" id="MobiDB-lite"/>
    </source>
</evidence>
<dbReference type="RefSeq" id="XP_019535303.1">
    <property type="nucleotide sequence ID" value="XM_019679758.3"/>
</dbReference>
<reference evidence="2" key="2">
    <citation type="submission" date="2025-05" db="UniProtKB">
        <authorList>
            <consortium name="EnsemblMetazoa"/>
        </authorList>
    </citation>
    <scope>IDENTIFICATION</scope>
    <source>
        <strain evidence="2">Foshan</strain>
    </source>
</reference>
<proteinExistence type="predicted"/>
<protein>
    <submittedName>
        <fullName evidence="2">Uncharacterized protein</fullName>
    </submittedName>
</protein>
<feature type="region of interest" description="Disordered" evidence="1">
    <location>
        <begin position="258"/>
        <end position="281"/>
    </location>
</feature>
<accession>A0ABM1YDH9</accession>
<name>A0ABM1YDH9_AEDAL</name>
<evidence type="ECO:0000313" key="3">
    <source>
        <dbReference type="Proteomes" id="UP000069940"/>
    </source>
</evidence>
<dbReference type="EnsemblMetazoa" id="AALFPA23_008142.R10963">
    <property type="protein sequence ID" value="AALFPA23_008142.P10963"/>
    <property type="gene ID" value="AALFPA23_008142"/>
</dbReference>
<reference evidence="3" key="1">
    <citation type="journal article" date="2015" name="Proc. Natl. Acad. Sci. U.S.A.">
        <title>Genome sequence of the Asian Tiger mosquito, Aedes albopictus, reveals insights into its biology, genetics, and evolution.</title>
        <authorList>
            <person name="Chen X.G."/>
            <person name="Jiang X."/>
            <person name="Gu J."/>
            <person name="Xu M."/>
            <person name="Wu Y."/>
            <person name="Deng Y."/>
            <person name="Zhang C."/>
            <person name="Bonizzoni M."/>
            <person name="Dermauw W."/>
            <person name="Vontas J."/>
            <person name="Armbruster P."/>
            <person name="Huang X."/>
            <person name="Yang Y."/>
            <person name="Zhang H."/>
            <person name="He W."/>
            <person name="Peng H."/>
            <person name="Liu Y."/>
            <person name="Wu K."/>
            <person name="Chen J."/>
            <person name="Lirakis M."/>
            <person name="Topalis P."/>
            <person name="Van Leeuwen T."/>
            <person name="Hall A.B."/>
            <person name="Jiang X."/>
            <person name="Thorpe C."/>
            <person name="Mueller R.L."/>
            <person name="Sun C."/>
            <person name="Waterhouse R.M."/>
            <person name="Yan G."/>
            <person name="Tu Z.J."/>
            <person name="Fang X."/>
            <person name="James A.A."/>
        </authorList>
    </citation>
    <scope>NUCLEOTIDE SEQUENCE [LARGE SCALE GENOMIC DNA]</scope>
    <source>
        <strain evidence="3">Foshan</strain>
    </source>
</reference>
<dbReference type="GeneID" id="109406715"/>
<feature type="compositionally biased region" description="Polar residues" evidence="1">
    <location>
        <begin position="337"/>
        <end position="349"/>
    </location>
</feature>
<sequence>MDAVELVVLDYSFWKTVEDLLGEPIPGYLKRIITAAGFARYSALKSISEEFKKELENFAREHMTMFDKTAENFHIFHRSPSKFCIVPGHWKLLWELPGKLPESKKLFVKLQNKVIEPTPVLADQFALGQAQRPATTPSKLATIHECTEHTTKHTTESAVIRTKISSWLEGKGMEVPAEITVTVLGARRATVDCFYCAKPVALSSRENKNGSWGWIISNYTQHLQQHASSKRNTLENYFYRASSTGEAGVEIPGETVVPAAMDSPSTGVSDRKAGLKSDSPAVPSISATIEEQVEEYVVYEELDEEMLESNENRSLDYEEDLKDTPANPDELEHDTGTQDGNISASSARSQQLTIAKKQTILKIEYV</sequence>
<evidence type="ECO:0000313" key="2">
    <source>
        <dbReference type="EnsemblMetazoa" id="AALFPA23_008142.P10963"/>
    </source>
</evidence>
<feature type="region of interest" description="Disordered" evidence="1">
    <location>
        <begin position="305"/>
        <end position="349"/>
    </location>
</feature>